<dbReference type="PATRIC" id="fig|230361.4.peg.220"/>
<dbReference type="KEGG" id="mmil:sm9_0215"/>
<evidence type="ECO:0000313" key="2">
    <source>
        <dbReference type="Proteomes" id="UP000067738"/>
    </source>
</evidence>
<gene>
    <name evidence="1" type="ORF">sm9_0215</name>
</gene>
<dbReference type="EMBL" id="CP011266">
    <property type="protein sequence ID" value="ALT68023.1"/>
    <property type="molecule type" value="Genomic_DNA"/>
</dbReference>
<evidence type="ECO:0000313" key="1">
    <source>
        <dbReference type="EMBL" id="ALT68023.1"/>
    </source>
</evidence>
<accession>A0A0U3E1Z1</accession>
<reference evidence="1 2" key="1">
    <citation type="submission" date="2015-04" db="EMBL/GenBank/DDBJ databases">
        <title>The complete genome sequence of the rumen methanogen Methanobrevibacter millerae SM9.</title>
        <authorList>
            <person name="Leahy S.C."/>
            <person name="Kelly W.J."/>
            <person name="Pacheco D.M."/>
            <person name="Li D."/>
            <person name="Altermann E."/>
            <person name="Attwood G.T."/>
        </authorList>
    </citation>
    <scope>NUCLEOTIDE SEQUENCE [LARGE SCALE GENOMIC DNA]</scope>
    <source>
        <strain evidence="1 2">SM9</strain>
    </source>
</reference>
<proteinExistence type="predicted"/>
<organism evidence="1 2">
    <name type="scientific">Methanobrevibacter millerae</name>
    <dbReference type="NCBI Taxonomy" id="230361"/>
    <lineage>
        <taxon>Archaea</taxon>
        <taxon>Methanobacteriati</taxon>
        <taxon>Methanobacteriota</taxon>
        <taxon>Methanomada group</taxon>
        <taxon>Methanobacteria</taxon>
        <taxon>Methanobacteriales</taxon>
        <taxon>Methanobacteriaceae</taxon>
        <taxon>Methanobrevibacter</taxon>
    </lineage>
</organism>
<name>A0A0U3E1Z1_9EURY</name>
<keyword evidence="2" id="KW-1185">Reference proteome</keyword>
<sequence length="66" mass="7638">MYPTCFRGDDAYNCSHNVDHSYSSPSLLNRNTLIKLGIISCNSLNPLPDLRFQWGKSYTTRIKHLY</sequence>
<protein>
    <submittedName>
        <fullName evidence="1">Uncharacterized protein</fullName>
    </submittedName>
</protein>
<dbReference type="AlphaFoldDB" id="A0A0U3E1Z1"/>
<dbReference type="Proteomes" id="UP000067738">
    <property type="component" value="Chromosome"/>
</dbReference>